<evidence type="ECO:0000313" key="3">
    <source>
        <dbReference type="Proteomes" id="UP000267821"/>
    </source>
</evidence>
<evidence type="ECO:0000256" key="1">
    <source>
        <dbReference type="SAM" id="MobiDB-lite"/>
    </source>
</evidence>
<reference evidence="2 3" key="1">
    <citation type="journal article" date="2018" name="Nat. Ecol. Evol.">
        <title>Pezizomycetes genomes reveal the molecular basis of ectomycorrhizal truffle lifestyle.</title>
        <authorList>
            <person name="Murat C."/>
            <person name="Payen T."/>
            <person name="Noel B."/>
            <person name="Kuo A."/>
            <person name="Morin E."/>
            <person name="Chen J."/>
            <person name="Kohler A."/>
            <person name="Krizsan K."/>
            <person name="Balestrini R."/>
            <person name="Da Silva C."/>
            <person name="Montanini B."/>
            <person name="Hainaut M."/>
            <person name="Levati E."/>
            <person name="Barry K.W."/>
            <person name="Belfiori B."/>
            <person name="Cichocki N."/>
            <person name="Clum A."/>
            <person name="Dockter R.B."/>
            <person name="Fauchery L."/>
            <person name="Guy J."/>
            <person name="Iotti M."/>
            <person name="Le Tacon F."/>
            <person name="Lindquist E.A."/>
            <person name="Lipzen A."/>
            <person name="Malagnac F."/>
            <person name="Mello A."/>
            <person name="Molinier V."/>
            <person name="Miyauchi S."/>
            <person name="Poulain J."/>
            <person name="Riccioni C."/>
            <person name="Rubini A."/>
            <person name="Sitrit Y."/>
            <person name="Splivallo R."/>
            <person name="Traeger S."/>
            <person name="Wang M."/>
            <person name="Zifcakova L."/>
            <person name="Wipf D."/>
            <person name="Zambonelli A."/>
            <person name="Paolocci F."/>
            <person name="Nowrousian M."/>
            <person name="Ottonello S."/>
            <person name="Baldrian P."/>
            <person name="Spatafora J.W."/>
            <person name="Henrissat B."/>
            <person name="Nagy L.G."/>
            <person name="Aury J.M."/>
            <person name="Wincker P."/>
            <person name="Grigoriev I.V."/>
            <person name="Bonfante P."/>
            <person name="Martin F.M."/>
        </authorList>
    </citation>
    <scope>NUCLEOTIDE SEQUENCE [LARGE SCALE GENOMIC DNA]</scope>
    <source>
        <strain evidence="2 3">ATCC MYA-4762</strain>
    </source>
</reference>
<keyword evidence="3" id="KW-1185">Reference proteome</keyword>
<dbReference type="InParanoid" id="A0A3N4M1I0"/>
<dbReference type="EMBL" id="ML121528">
    <property type="protein sequence ID" value="RPB29023.1"/>
    <property type="molecule type" value="Genomic_DNA"/>
</dbReference>
<dbReference type="AlphaFoldDB" id="A0A3N4M1I0"/>
<sequence>MSATQASGSRAPASVSRVPVRIPDLQPMPFNNGTQEAFNQYLRDPPHHLRFDVTRYDQYTQRLLQAQDSDCDIGLEVSKNEEKARFRVLQKFYLDEDEKLSCRDDNGRELRVPCNWQLLE</sequence>
<organism evidence="2 3">
    <name type="scientific">Terfezia boudieri ATCC MYA-4762</name>
    <dbReference type="NCBI Taxonomy" id="1051890"/>
    <lineage>
        <taxon>Eukaryota</taxon>
        <taxon>Fungi</taxon>
        <taxon>Dikarya</taxon>
        <taxon>Ascomycota</taxon>
        <taxon>Pezizomycotina</taxon>
        <taxon>Pezizomycetes</taxon>
        <taxon>Pezizales</taxon>
        <taxon>Pezizaceae</taxon>
        <taxon>Terfezia</taxon>
    </lineage>
</organism>
<feature type="region of interest" description="Disordered" evidence="1">
    <location>
        <begin position="1"/>
        <end position="29"/>
    </location>
</feature>
<accession>A0A3N4M1I0</accession>
<dbReference type="Proteomes" id="UP000267821">
    <property type="component" value="Unassembled WGS sequence"/>
</dbReference>
<name>A0A3N4M1I0_9PEZI</name>
<gene>
    <name evidence="2" type="ORF">L211DRAFT_845050</name>
</gene>
<evidence type="ECO:0000313" key="2">
    <source>
        <dbReference type="EMBL" id="RPB29023.1"/>
    </source>
</evidence>
<protein>
    <submittedName>
        <fullName evidence="2">Uncharacterized protein</fullName>
    </submittedName>
</protein>
<proteinExistence type="predicted"/>